<name>A0ABY7E160_MYAAR</name>
<evidence type="ECO:0000313" key="5">
    <source>
        <dbReference type="Proteomes" id="UP001164746"/>
    </source>
</evidence>
<proteinExistence type="predicted"/>
<feature type="compositionally biased region" description="Basic residues" evidence="1">
    <location>
        <begin position="692"/>
        <end position="703"/>
    </location>
</feature>
<accession>A0ABY7E160</accession>
<feature type="region of interest" description="Disordered" evidence="1">
    <location>
        <begin position="794"/>
        <end position="813"/>
    </location>
</feature>
<dbReference type="InterPro" id="IPR011044">
    <property type="entry name" value="Quino_amine_DH_bsu"/>
</dbReference>
<evidence type="ECO:0000259" key="3">
    <source>
        <dbReference type="Pfam" id="PF23758"/>
    </source>
</evidence>
<evidence type="ECO:0000313" key="4">
    <source>
        <dbReference type="EMBL" id="WAR03727.1"/>
    </source>
</evidence>
<organism evidence="4 5">
    <name type="scientific">Mya arenaria</name>
    <name type="common">Soft-shell clam</name>
    <dbReference type="NCBI Taxonomy" id="6604"/>
    <lineage>
        <taxon>Eukaryota</taxon>
        <taxon>Metazoa</taxon>
        <taxon>Spiralia</taxon>
        <taxon>Lophotrochozoa</taxon>
        <taxon>Mollusca</taxon>
        <taxon>Bivalvia</taxon>
        <taxon>Autobranchia</taxon>
        <taxon>Heteroconchia</taxon>
        <taxon>Euheterodonta</taxon>
        <taxon>Imparidentia</taxon>
        <taxon>Neoheterodontei</taxon>
        <taxon>Myida</taxon>
        <taxon>Myoidea</taxon>
        <taxon>Myidae</taxon>
        <taxon>Mya</taxon>
    </lineage>
</organism>
<dbReference type="InterPro" id="IPR056445">
    <property type="entry name" value="TPR_HPS5"/>
</dbReference>
<dbReference type="PANTHER" id="PTHR23287:SF18">
    <property type="entry name" value="BLOC-2 COMPLEX MEMBER HPS5"/>
    <property type="match status" value="1"/>
</dbReference>
<dbReference type="EMBL" id="CP111015">
    <property type="protein sequence ID" value="WAR03727.1"/>
    <property type="molecule type" value="Genomic_DNA"/>
</dbReference>
<dbReference type="Pfam" id="PF23756">
    <property type="entry name" value="Beta-prop_HPS5"/>
    <property type="match status" value="1"/>
</dbReference>
<protein>
    <submittedName>
        <fullName evidence="4">HPS5-like protein</fullName>
    </submittedName>
</protein>
<reference evidence="4" key="1">
    <citation type="submission" date="2022-11" db="EMBL/GenBank/DDBJ databases">
        <title>Centuries of genome instability and evolution in soft-shell clam transmissible cancer (bioRxiv).</title>
        <authorList>
            <person name="Hart S.F.M."/>
            <person name="Yonemitsu M.A."/>
            <person name="Giersch R.M."/>
            <person name="Beal B.F."/>
            <person name="Arriagada G."/>
            <person name="Davis B.W."/>
            <person name="Ostrander E.A."/>
            <person name="Goff S.P."/>
            <person name="Metzger M.J."/>
        </authorList>
    </citation>
    <scope>NUCLEOTIDE SEQUENCE</scope>
    <source>
        <strain evidence="4">MELC-2E11</strain>
        <tissue evidence="4">Siphon/mantle</tissue>
    </source>
</reference>
<gene>
    <name evidence="4" type="ORF">MAR_010285</name>
</gene>
<feature type="region of interest" description="Disordered" evidence="1">
    <location>
        <begin position="692"/>
        <end position="749"/>
    </location>
</feature>
<feature type="region of interest" description="Disordered" evidence="1">
    <location>
        <begin position="1031"/>
        <end position="1050"/>
    </location>
</feature>
<dbReference type="PANTHER" id="PTHR23287">
    <property type="entry name" value="RUBY-EYE2-LIKE PROTEIN"/>
    <property type="match status" value="1"/>
</dbReference>
<dbReference type="InterPro" id="IPR015943">
    <property type="entry name" value="WD40/YVTN_repeat-like_dom_sf"/>
</dbReference>
<feature type="domain" description="HPS5-like beta-propeller" evidence="2">
    <location>
        <begin position="13"/>
        <end position="254"/>
    </location>
</feature>
<dbReference type="SUPFAM" id="SSF50969">
    <property type="entry name" value="YVTN repeat-like/Quinoprotein amine dehydrogenase"/>
    <property type="match status" value="1"/>
</dbReference>
<dbReference type="InterPro" id="IPR056499">
    <property type="entry name" value="Beta-prop_HPS5-like"/>
</dbReference>
<dbReference type="Gene3D" id="2.130.10.10">
    <property type="entry name" value="YVTN repeat-like/Quinoprotein amine dehydrogenase"/>
    <property type="match status" value="1"/>
</dbReference>
<feature type="domain" description="HPS5 TPR" evidence="3">
    <location>
        <begin position="1135"/>
        <end position="1323"/>
    </location>
</feature>
<keyword evidence="5" id="KW-1185">Reference proteome</keyword>
<evidence type="ECO:0000259" key="2">
    <source>
        <dbReference type="Pfam" id="PF23756"/>
    </source>
</evidence>
<feature type="compositionally biased region" description="Basic and acidic residues" evidence="1">
    <location>
        <begin position="1040"/>
        <end position="1050"/>
    </location>
</feature>
<evidence type="ECO:0000256" key="1">
    <source>
        <dbReference type="SAM" id="MobiDB-lite"/>
    </source>
</evidence>
<sequence length="1444" mass="160027">MMKTDDSEEEYLLVGKTSLEELLAPIKRSARLRYNCISVSQRLVALGSNTGGIYVFSRLDKKLLQIAFADKETNSVSIVKFSPHGKFVAFASGSSVHVLDLKLETRSKAETLRSSSDLGVAMATYLHWDETNSKLYVGDDSGGIHLMTVHTNKAKNLFSLPLEVIMKLDSGVVQIDSVDDRLLVSTLTRHTYTQIGKKLRDGSYGSCFLHVGDSTMIYSARPGSRVWEVDYEGAVLNTHQFRQLLAIPPSPVLNLLSPNLLLTWTTSSIYVLDPINVKVILWCNQFSGIVDVACVGQELFVFLQTMEVQCVSFLPVTVVIPLYMRLSNVETAADLCLRHREIFMHKHVRKRFATADLLKICNQLVGIELNEKAEKIHELIKEIEQKTVVDVDLESSESSGKICSASLFSDIQEIVVEPQNQRNNDTHNQVQHKATKHTSANNKDEIEIQSSNLKENTNFGRNLDVGIKLDSIIEGTDTVGNGQHATSVNGFYNTYNTTGSDHILGESNEEMQGSTHTPNVVEDESAYEIQEMTQQTNVLNEESVDVFDMMGEMNNLPLDDTTGYTQSNSDCEENKLTSISQTDSPRILVNSAALVAENDSSNVREEYPIEQDSKTLNITDCNIETEITAEAKQMAEDEMFMENDVLGLLPAKVLLPRRSSLTSLSSMSSAEVMFDQPTTLEEGDEDQIAVPVRRKTGRKKKRRSVGDVVTRQGRRHSSAGSLQADTASPRDGSLAMLDDGSSPSVSGLIGGEEDSISLYSNNSVNLEDGVCTHALARDTPDSASLDQTIDTLSLGSPMSASGDHGYSGEFGRSDEFLQSGESYTGESKQRGATLTSAAPKAAFKQFKDKVQNKMSTKTKTLIKNIKDKNLLTKAKEFAENLSQGSENYLNSIEGMITELPSGRNNNDVEASLSEETYSSTEVDGHDKMPVCDTDCGASNGEESCSCSNTGINGDAKETVIGCAERELTSTSVVTNCDKSASHIRDDMSKTFMNTFQTVTVCDKVEQTQHEHIEQNGNTQEKEKILNMQSSENDVNQASVPEERPSSVEVGKEVQDKEMGFFLRCYFPYMQVGKVRADVLSGRAGYHTWTAIITCMEVLAAYDSERYGVEQRSIIGHLLENQAHLDHGAALVGHVAREAVFAGLHKHMSLLLSWLEMLLSDGLNEADTRTMQGQSRVMSHQLQWKHGGQLAKLTQCVELTSVPDVLDLFYKYRYWVGVLKLLKMSGRHRDHLTLVLQLRDRKLISGTSEIGYMPHSAEEWKELLLLYKSICVDQSEDATDSDLLTWSSLAILLVRYVGPEGAVSLLEECQVPDGVLSPEFFQTCLLSGLVNNYQRKVLHAMLEKVDSYLWSQRPTAVTPQGGYLCSEGDPAYQTEDPECHWGIKTRINKVCLCCNISLMEAVSHDDPGVLIFKCVMSKIIRLHIKVTISAIKEKNVFNIIKNYDL</sequence>
<dbReference type="Pfam" id="PF23758">
    <property type="entry name" value="TPR_HPS5"/>
    <property type="match status" value="1"/>
</dbReference>
<dbReference type="Proteomes" id="UP001164746">
    <property type="component" value="Chromosome 4"/>
</dbReference>